<keyword evidence="2" id="KW-1185">Reference proteome</keyword>
<reference evidence="1 2" key="1">
    <citation type="submission" date="2016-12" db="EMBL/GenBank/DDBJ databases">
        <title>Trade-off between light-utilization and light-protection in marine flavobacteria.</title>
        <authorList>
            <person name="Kumagai Y."/>
            <person name="Yoshizawa S."/>
            <person name="Kogure K."/>
            <person name="Iwasaki W."/>
        </authorList>
    </citation>
    <scope>NUCLEOTIDE SEQUENCE [LARGE SCALE GENOMIC DNA]</scope>
    <source>
        <strain evidence="1 2">KCTC 12100</strain>
    </source>
</reference>
<dbReference type="AlphaFoldDB" id="A0A2P6C8L3"/>
<dbReference type="Proteomes" id="UP000247345">
    <property type="component" value="Unassembled WGS sequence"/>
</dbReference>
<evidence type="ECO:0000313" key="2">
    <source>
        <dbReference type="Proteomes" id="UP000247345"/>
    </source>
</evidence>
<dbReference type="RefSeq" id="WP_105050194.1">
    <property type="nucleotide sequence ID" value="NZ_CP150661.1"/>
</dbReference>
<protein>
    <submittedName>
        <fullName evidence="1">Uncharacterized protein</fullName>
    </submittedName>
</protein>
<gene>
    <name evidence="1" type="ORF">BTO14_14675</name>
</gene>
<sequence length="170" mass="18695">MKKIILFTLILITINSCCNGDEDVSINTIESARGFIYSYDENGIYPYLDEFNPNELGIGVSADSITNRMEMGDGCGPTDVIYTNNIDSLNVITIYDFNDNYLAGSNVNDILLGQDGLGGTYTTIINNNSSVSHTYKFSVVPENDSLQFKVSGRITDKGNFTNLTDLIIID</sequence>
<evidence type="ECO:0000313" key="1">
    <source>
        <dbReference type="EMBL" id="PQJ69264.1"/>
    </source>
</evidence>
<proteinExistence type="predicted"/>
<comment type="caution">
    <text evidence="1">The sequence shown here is derived from an EMBL/GenBank/DDBJ whole genome shotgun (WGS) entry which is preliminary data.</text>
</comment>
<organism evidence="1 2">
    <name type="scientific">Polaribacter butkevichii</name>
    <dbReference type="NCBI Taxonomy" id="218490"/>
    <lineage>
        <taxon>Bacteria</taxon>
        <taxon>Pseudomonadati</taxon>
        <taxon>Bacteroidota</taxon>
        <taxon>Flavobacteriia</taxon>
        <taxon>Flavobacteriales</taxon>
        <taxon>Flavobacteriaceae</taxon>
    </lineage>
</organism>
<dbReference type="OrthoDB" id="980857at2"/>
<dbReference type="EMBL" id="MSCK01000002">
    <property type="protein sequence ID" value="PQJ69264.1"/>
    <property type="molecule type" value="Genomic_DNA"/>
</dbReference>
<name>A0A2P6C8L3_9FLAO</name>
<accession>A0A2P6C8L3</accession>